<evidence type="ECO:0000313" key="3">
    <source>
        <dbReference type="Proteomes" id="UP001168338"/>
    </source>
</evidence>
<dbReference type="Proteomes" id="UP001168338">
    <property type="component" value="Unassembled WGS sequence"/>
</dbReference>
<reference evidence="2" key="1">
    <citation type="submission" date="2019-05" db="EMBL/GenBank/DDBJ databases">
        <title>Methanoculleus sp. FWC-SCC1, a methanogenic archaeon isolated from deep marine cold seep.</title>
        <authorList>
            <person name="Chen Y.-W."/>
            <person name="Chen S.-C."/>
            <person name="Teng N.-H."/>
            <person name="Lai M.-C."/>
        </authorList>
    </citation>
    <scope>NUCLEOTIDE SEQUENCE</scope>
    <source>
        <strain evidence="2">FWC-SCC1</strain>
    </source>
</reference>
<sequence length="105" mass="11520">MSCQTPTAITNPCTEKIGGQPLNPSGRPLSFTDAIPYRDLCHLAALEERAMEIGAGRSPLDQRVAAHLFGQAEAIRQQYRDLVAEYGLEACARWAAEDDARRGVY</sequence>
<comment type="caution">
    <text evidence="2">The sequence shown here is derived from an EMBL/GenBank/DDBJ whole genome shotgun (WGS) entry which is preliminary data.</text>
</comment>
<protein>
    <submittedName>
        <fullName evidence="2">Uncharacterized protein</fullName>
    </submittedName>
</protein>
<evidence type="ECO:0000313" key="2">
    <source>
        <dbReference type="EMBL" id="MDN7023609.1"/>
    </source>
</evidence>
<gene>
    <name evidence="2" type="ORF">FGU65_01625</name>
</gene>
<dbReference type="EMBL" id="VCYH01000001">
    <property type="protein sequence ID" value="MDN7023609.1"/>
    <property type="molecule type" value="Genomic_DNA"/>
</dbReference>
<feature type="compositionally biased region" description="Polar residues" evidence="1">
    <location>
        <begin position="1"/>
        <end position="13"/>
    </location>
</feature>
<feature type="region of interest" description="Disordered" evidence="1">
    <location>
        <begin position="1"/>
        <end position="25"/>
    </location>
</feature>
<dbReference type="RefSeq" id="WP_301662653.1">
    <property type="nucleotide sequence ID" value="NZ_VCYH01000001.1"/>
</dbReference>
<name>A0ABT8M6N7_9EURY</name>
<proteinExistence type="predicted"/>
<organism evidence="2 3">
    <name type="scientific">Methanoculleus frigidifontis</name>
    <dbReference type="NCBI Taxonomy" id="2584085"/>
    <lineage>
        <taxon>Archaea</taxon>
        <taxon>Methanobacteriati</taxon>
        <taxon>Methanobacteriota</taxon>
        <taxon>Stenosarchaea group</taxon>
        <taxon>Methanomicrobia</taxon>
        <taxon>Methanomicrobiales</taxon>
        <taxon>Methanomicrobiaceae</taxon>
        <taxon>Methanoculleus</taxon>
    </lineage>
</organism>
<accession>A0ABT8M6N7</accession>
<keyword evidence="3" id="KW-1185">Reference proteome</keyword>
<evidence type="ECO:0000256" key="1">
    <source>
        <dbReference type="SAM" id="MobiDB-lite"/>
    </source>
</evidence>